<protein>
    <recommendedName>
        <fullName evidence="3">Amidohydrolase-related domain-containing protein</fullName>
    </recommendedName>
</protein>
<dbReference type="InterPro" id="IPR032466">
    <property type="entry name" value="Metal_Hydrolase"/>
</dbReference>
<dbReference type="PANTHER" id="PTHR32027:SF0">
    <property type="entry name" value="CYTOSINE DEAMINASE"/>
    <property type="match status" value="1"/>
</dbReference>
<dbReference type="Proteomes" id="UP000228681">
    <property type="component" value="Unassembled WGS sequence"/>
</dbReference>
<reference evidence="1 2" key="1">
    <citation type="submission" date="2017-09" db="EMBL/GenBank/DDBJ databases">
        <title>Depth-based differentiation of microbial function through sediment-hosted aquifers and enrichment of novel symbionts in the deep terrestrial subsurface.</title>
        <authorList>
            <person name="Probst A.J."/>
            <person name="Ladd B."/>
            <person name="Jarett J.K."/>
            <person name="Geller-Mcgrath D.E."/>
            <person name="Sieber C.M."/>
            <person name="Emerson J.B."/>
            <person name="Anantharaman K."/>
            <person name="Thomas B.C."/>
            <person name="Malmstrom R."/>
            <person name="Stieglmeier M."/>
            <person name="Klingl A."/>
            <person name="Woyke T."/>
            <person name="Ryan C.M."/>
            <person name="Banfield J.F."/>
        </authorList>
    </citation>
    <scope>NUCLEOTIDE SEQUENCE [LARGE SCALE GENOMIC DNA]</scope>
    <source>
        <strain evidence="1">CG23_combo_of_CG06-09_8_20_14_all_36_12</strain>
    </source>
</reference>
<accession>A0A2G9Z004</accession>
<sequence length="370" mass="42127">MREKIITELAEYDLVLEETVRNFGGWVNAHTHLDRANTISPKYLAHVNIDPMEAASFPLRVKQNFVGYLHTGLAYQVENLYKRMRKELERMISLKVREVISFFDATPDIGLVAIEQALKLKEEFRGKIALKVAVSPIFGFKNPAEDPDRWEIYKEAAKVADILGALPSRDENEGRIGFDGHIRRVLELGHELHKETHFQIDQNNDPREKETENLIEAIRWLGAPKVEGSSEPTVWAVHVISPSCYPEDRFQRLIEGLLKYNIGVICCPSAAISMMQRRPLTSSIHNSIARILEMMEAGVPVKIGTDNICDIFIPNGDGKVESEVWVAANLLRFYHTVVWAKVGAGISLNDVDREIIRRALHQVKEEWKEL</sequence>
<dbReference type="AlphaFoldDB" id="A0A2G9Z004"/>
<dbReference type="Gene3D" id="3.20.20.140">
    <property type="entry name" value="Metal-dependent hydrolases"/>
    <property type="match status" value="1"/>
</dbReference>
<dbReference type="SUPFAM" id="SSF51556">
    <property type="entry name" value="Metallo-dependent hydrolases"/>
    <property type="match status" value="1"/>
</dbReference>
<name>A0A2G9Z004_9BACT</name>
<proteinExistence type="predicted"/>
<evidence type="ECO:0000313" key="1">
    <source>
        <dbReference type="EMBL" id="PIP24802.1"/>
    </source>
</evidence>
<dbReference type="InterPro" id="IPR052349">
    <property type="entry name" value="Metallo-hydrolase_Enzymes"/>
</dbReference>
<evidence type="ECO:0000313" key="2">
    <source>
        <dbReference type="Proteomes" id="UP000228681"/>
    </source>
</evidence>
<dbReference type="EMBL" id="PCRS01000041">
    <property type="protein sequence ID" value="PIP24802.1"/>
    <property type="molecule type" value="Genomic_DNA"/>
</dbReference>
<evidence type="ECO:0008006" key="3">
    <source>
        <dbReference type="Google" id="ProtNLM"/>
    </source>
</evidence>
<gene>
    <name evidence="1" type="ORF">COX34_02300</name>
</gene>
<dbReference type="PANTHER" id="PTHR32027">
    <property type="entry name" value="CYTOSINE DEAMINASE"/>
    <property type="match status" value="1"/>
</dbReference>
<dbReference type="GO" id="GO:0016814">
    <property type="term" value="F:hydrolase activity, acting on carbon-nitrogen (but not peptide) bonds, in cyclic amidines"/>
    <property type="evidence" value="ECO:0007669"/>
    <property type="project" value="TreeGrafter"/>
</dbReference>
<comment type="caution">
    <text evidence="1">The sequence shown here is derived from an EMBL/GenBank/DDBJ whole genome shotgun (WGS) entry which is preliminary data.</text>
</comment>
<organism evidence="1 2">
    <name type="scientific">Candidatus Nealsonbacteria bacterium CG23_combo_of_CG06-09_8_20_14_all_36_12</name>
    <dbReference type="NCBI Taxonomy" id="1974718"/>
    <lineage>
        <taxon>Bacteria</taxon>
        <taxon>Candidatus Nealsoniibacteriota</taxon>
    </lineage>
</organism>